<dbReference type="RefSeq" id="WP_055216422.1">
    <property type="nucleotide sequence ID" value="NZ_CZBU01000006.1"/>
</dbReference>
<keyword evidence="1" id="KW-1133">Transmembrane helix</keyword>
<keyword evidence="1" id="KW-0812">Transmembrane</keyword>
<dbReference type="OrthoDB" id="1761263at2"/>
<dbReference type="AlphaFoldDB" id="A0A174Z4H4"/>
<proteinExistence type="predicted"/>
<dbReference type="EMBL" id="CZBU01000006">
    <property type="protein sequence ID" value="CUQ79026.1"/>
    <property type="molecule type" value="Genomic_DNA"/>
</dbReference>
<sequence>MKRIRNYSISGSKYFILGVIFLVTVIITFISMKFEQIMPSATTMADATLPTVAMDTEAGTQYNVLHGYTSELDSTLFYGNITPVAKDRKLTVTINTYGEDIEGVAYKIRSLEDKSLIENTEVSDYDNAGSSINVTFNIKNLLDTGKEYALEIVLKTKKHEAVYYYTRIVYGVDYDLQKKLDFVMDFNACTFDDSRLKDIAGYLETSSSGDNTNYGKVNINCSLSQVGWGDLDPYVESDIMPEVISVDDDVAILRLSYRVGAANDYSSSDTYTVSEYYRIRQTNSGFYLLNFEREMNQVFDARNDLTSTAKINLGINSSTDVNCASDEKGIYTYFVNQGSLWCFNSSSQTFTRVFSFKGEETDSVREGYDAHNIKIMKIEDNGDATFLVSGYMNRGEHEGQVGVSLCRYSYSDNDVTERLFIPMAIPYNILTQNVGGVSYVSNDKFYILIDETLYSVDLVSKEVMTEITGLKENSYAVSDAGDAIAYSVSGDICNTDTIRVLNMSNDSAYELKADEADTLRPLGYIDSDFIYGIAHKEDIVSDADGSRTYAMYKVGIMDVDYNIIKQYEQPDIYVSDTEVEGKRITLTRIVKSGSGYVSTSIDQLINKDENVVENVVKADTISTDARKQELYIDLITKVNDISVSYRTSGEIIFKDNTSLELEDEFTWDGRYYVYGYGTFQGSKTQLESAITLAYDTYGTVVDCDSKSVWKRYRSTQASIDGVSPVMGGSSLENAVTTVCNYLGADYNAAAYMEQGYTAVQTMNMISGVHGISLTGITCEKALSYVGEGSLVIAKTGEDEYIIITAYNSSEIAYIESSSGSVKTMSMNDAGKMFSQGGNIYVTYYK</sequence>
<evidence type="ECO:0000256" key="1">
    <source>
        <dbReference type="SAM" id="Phobius"/>
    </source>
</evidence>
<accession>A0A174Z4H4</accession>
<name>A0A174Z4H4_9FIRM</name>
<protein>
    <recommendedName>
        <fullName evidence="4">Peptidase C39-like domain-containing protein</fullName>
    </recommendedName>
</protein>
<evidence type="ECO:0008006" key="4">
    <source>
        <dbReference type="Google" id="ProtNLM"/>
    </source>
</evidence>
<keyword evidence="1" id="KW-0472">Membrane</keyword>
<evidence type="ECO:0000313" key="3">
    <source>
        <dbReference type="Proteomes" id="UP000095621"/>
    </source>
</evidence>
<dbReference type="Proteomes" id="UP000095621">
    <property type="component" value="Unassembled WGS sequence"/>
</dbReference>
<evidence type="ECO:0000313" key="2">
    <source>
        <dbReference type="EMBL" id="CUQ79026.1"/>
    </source>
</evidence>
<organism evidence="2 3">
    <name type="scientific">Lachnospira eligens</name>
    <dbReference type="NCBI Taxonomy" id="39485"/>
    <lineage>
        <taxon>Bacteria</taxon>
        <taxon>Bacillati</taxon>
        <taxon>Bacillota</taxon>
        <taxon>Clostridia</taxon>
        <taxon>Lachnospirales</taxon>
        <taxon>Lachnospiraceae</taxon>
        <taxon>Lachnospira</taxon>
    </lineage>
</organism>
<gene>
    <name evidence="2" type="ORF">ERS852490_02681</name>
</gene>
<reference evidence="2 3" key="1">
    <citation type="submission" date="2015-09" db="EMBL/GenBank/DDBJ databases">
        <authorList>
            <consortium name="Pathogen Informatics"/>
        </authorList>
    </citation>
    <scope>NUCLEOTIDE SEQUENCE [LARGE SCALE GENOMIC DNA]</scope>
    <source>
        <strain evidence="2 3">2789STDY5834875</strain>
    </source>
</reference>
<feature type="transmembrane region" description="Helical" evidence="1">
    <location>
        <begin position="12"/>
        <end position="32"/>
    </location>
</feature>